<evidence type="ECO:0008006" key="2">
    <source>
        <dbReference type="Google" id="ProtNLM"/>
    </source>
</evidence>
<dbReference type="Pfam" id="PF05045">
    <property type="entry name" value="RgpF"/>
    <property type="match status" value="1"/>
</dbReference>
<evidence type="ECO:0000313" key="1">
    <source>
        <dbReference type="EMBL" id="CAA2106674.1"/>
    </source>
</evidence>
<sequence length="291" mass="32546">MSARLMAIGRLGLRSRAYRRHVYQKIAALTLGAAFVSPAGQRLRQAVVRFGTPARHPDVRTAVVAHVYYLDLLPEILACWATLPDGAPLHLTVPNERIEQARHLLGGISGAILHPCENRGRDIAPFIALLNAGAFDPYDAVLKLHTKRSPHLRDGEVRRKLLFTMLAGGRNATLRLLAAFEEPGTGLIGWKASYRAAPSYWMANEARVRTIVRQMGMSDDAVRLGFFEGSMFWFRPAALARLRHLQLRPEDFEPEERQLDATLHHAIERCFTISAWADGFSVRGLDGRILK</sequence>
<proteinExistence type="predicted"/>
<accession>A0A679JA49</accession>
<dbReference type="AlphaFoldDB" id="A0A679JA49"/>
<dbReference type="InterPro" id="IPR007739">
    <property type="entry name" value="RgpF"/>
</dbReference>
<gene>
    <name evidence="1" type="ORF">MBUL_03789</name>
</gene>
<protein>
    <recommendedName>
        <fullName evidence="2">Rhamnan synthesis protein F</fullName>
    </recommendedName>
</protein>
<organism evidence="1">
    <name type="scientific">Methylobacterium bullatum</name>
    <dbReference type="NCBI Taxonomy" id="570505"/>
    <lineage>
        <taxon>Bacteria</taxon>
        <taxon>Pseudomonadati</taxon>
        <taxon>Pseudomonadota</taxon>
        <taxon>Alphaproteobacteria</taxon>
        <taxon>Hyphomicrobiales</taxon>
        <taxon>Methylobacteriaceae</taxon>
        <taxon>Methylobacterium</taxon>
    </lineage>
</organism>
<reference evidence="1" key="1">
    <citation type="submission" date="2019-12" db="EMBL/GenBank/DDBJ databases">
        <authorList>
            <person name="Cremers G."/>
        </authorList>
    </citation>
    <scope>NUCLEOTIDE SEQUENCE</scope>
    <source>
        <strain evidence="1">Mbul1</strain>
    </source>
</reference>
<dbReference type="EMBL" id="LR743504">
    <property type="protein sequence ID" value="CAA2106674.1"/>
    <property type="molecule type" value="Genomic_DNA"/>
</dbReference>
<name>A0A679JA49_9HYPH</name>